<comment type="subcellular location">
    <subcellularLocation>
        <location evidence="1">Nucleus</location>
    </subcellularLocation>
</comment>
<feature type="coiled-coil region" evidence="11">
    <location>
        <begin position="32"/>
        <end position="59"/>
    </location>
</feature>
<comment type="caution">
    <text evidence="14">The sequence shown here is derived from an EMBL/GenBank/DDBJ whole genome shotgun (WGS) entry which is preliminary data.</text>
</comment>
<keyword evidence="6" id="KW-0805">Transcription regulation</keyword>
<keyword evidence="15" id="KW-1185">Reference proteome</keyword>
<dbReference type="GO" id="GO:0000981">
    <property type="term" value="F:DNA-binding transcription factor activity, RNA polymerase II-specific"/>
    <property type="evidence" value="ECO:0007669"/>
    <property type="project" value="TreeGrafter"/>
</dbReference>
<feature type="domain" description="C2H2-type" evidence="13">
    <location>
        <begin position="517"/>
        <end position="539"/>
    </location>
</feature>
<dbReference type="SUPFAM" id="SSF57667">
    <property type="entry name" value="beta-beta-alpha zinc fingers"/>
    <property type="match status" value="3"/>
</dbReference>
<dbReference type="PROSITE" id="PS50157">
    <property type="entry name" value="ZINC_FINGER_C2H2_2"/>
    <property type="match status" value="5"/>
</dbReference>
<evidence type="ECO:0000256" key="3">
    <source>
        <dbReference type="ARBA" id="ARBA00022737"/>
    </source>
</evidence>
<protein>
    <recommendedName>
        <fullName evidence="13">C2H2-type domain-containing protein</fullName>
    </recommendedName>
</protein>
<feature type="region of interest" description="Disordered" evidence="12">
    <location>
        <begin position="66"/>
        <end position="99"/>
    </location>
</feature>
<proteinExistence type="predicted"/>
<dbReference type="FunFam" id="3.30.160.60:FF:000065">
    <property type="entry name" value="B-cell CLL/lymphoma 6, member B"/>
    <property type="match status" value="1"/>
</dbReference>
<reference evidence="14 15" key="1">
    <citation type="submission" date="2021-06" db="EMBL/GenBank/DDBJ databases">
        <title>Chromosome-level genome assembly of the red-tail catfish (Hemibagrus wyckioides).</title>
        <authorList>
            <person name="Shao F."/>
        </authorList>
    </citation>
    <scope>NUCLEOTIDE SEQUENCE [LARGE SCALE GENOMIC DNA]</scope>
    <source>
        <strain evidence="14">EC202008001</strain>
        <tissue evidence="14">Blood</tissue>
    </source>
</reference>
<feature type="region of interest" description="Disordered" evidence="12">
    <location>
        <begin position="267"/>
        <end position="297"/>
    </location>
</feature>
<feature type="compositionally biased region" description="Polar residues" evidence="12">
    <location>
        <begin position="286"/>
        <end position="296"/>
    </location>
</feature>
<evidence type="ECO:0000256" key="4">
    <source>
        <dbReference type="ARBA" id="ARBA00022771"/>
    </source>
</evidence>
<keyword evidence="3" id="KW-0677">Repeat</keyword>
<dbReference type="OrthoDB" id="8922241at2759"/>
<keyword evidence="8" id="KW-0804">Transcription</keyword>
<evidence type="ECO:0000256" key="5">
    <source>
        <dbReference type="ARBA" id="ARBA00022833"/>
    </source>
</evidence>
<keyword evidence="11" id="KW-0175">Coiled coil</keyword>
<dbReference type="Pfam" id="PF12874">
    <property type="entry name" value="zf-met"/>
    <property type="match status" value="1"/>
</dbReference>
<keyword evidence="7" id="KW-0238">DNA-binding</keyword>
<dbReference type="GO" id="GO:0008270">
    <property type="term" value="F:zinc ion binding"/>
    <property type="evidence" value="ECO:0007669"/>
    <property type="project" value="UniProtKB-KW"/>
</dbReference>
<feature type="domain" description="C2H2-type" evidence="13">
    <location>
        <begin position="405"/>
        <end position="432"/>
    </location>
</feature>
<evidence type="ECO:0000256" key="11">
    <source>
        <dbReference type="SAM" id="Coils"/>
    </source>
</evidence>
<feature type="domain" description="C2H2-type" evidence="13">
    <location>
        <begin position="461"/>
        <end position="488"/>
    </location>
</feature>
<keyword evidence="4 10" id="KW-0863">Zinc-finger</keyword>
<name>A0A9D3SW06_9TELE</name>
<dbReference type="Proteomes" id="UP000824219">
    <property type="component" value="Linkage Group LG03"/>
</dbReference>
<evidence type="ECO:0000256" key="8">
    <source>
        <dbReference type="ARBA" id="ARBA00023163"/>
    </source>
</evidence>
<dbReference type="Gene3D" id="3.30.160.60">
    <property type="entry name" value="Classic Zinc Finger"/>
    <property type="match status" value="5"/>
</dbReference>
<evidence type="ECO:0000313" key="15">
    <source>
        <dbReference type="Proteomes" id="UP000824219"/>
    </source>
</evidence>
<evidence type="ECO:0000256" key="6">
    <source>
        <dbReference type="ARBA" id="ARBA00023015"/>
    </source>
</evidence>
<evidence type="ECO:0000256" key="9">
    <source>
        <dbReference type="ARBA" id="ARBA00023242"/>
    </source>
</evidence>
<accession>A0A9D3SW06</accession>
<dbReference type="GO" id="GO:0005634">
    <property type="term" value="C:nucleus"/>
    <property type="evidence" value="ECO:0007669"/>
    <property type="project" value="UniProtKB-SubCell"/>
</dbReference>
<evidence type="ECO:0000313" key="14">
    <source>
        <dbReference type="EMBL" id="KAG7333829.1"/>
    </source>
</evidence>
<evidence type="ECO:0000256" key="2">
    <source>
        <dbReference type="ARBA" id="ARBA00022723"/>
    </source>
</evidence>
<dbReference type="EMBL" id="JAHKSW010000003">
    <property type="protein sequence ID" value="KAG7333829.1"/>
    <property type="molecule type" value="Genomic_DNA"/>
</dbReference>
<dbReference type="InterPro" id="IPR036236">
    <property type="entry name" value="Znf_C2H2_sf"/>
</dbReference>
<dbReference type="FunFam" id="3.30.160.60:FF:000512">
    <property type="entry name" value="zinc finger protein 197 isoform X1"/>
    <property type="match status" value="1"/>
</dbReference>
<evidence type="ECO:0000256" key="10">
    <source>
        <dbReference type="PROSITE-ProRule" id="PRU00042"/>
    </source>
</evidence>
<dbReference type="PANTHER" id="PTHR23235">
    <property type="entry name" value="KRUEPPEL-LIKE TRANSCRIPTION FACTOR"/>
    <property type="match status" value="1"/>
</dbReference>
<feature type="domain" description="C2H2-type" evidence="13">
    <location>
        <begin position="489"/>
        <end position="516"/>
    </location>
</feature>
<organism evidence="14 15">
    <name type="scientific">Hemibagrus wyckioides</name>
    <dbReference type="NCBI Taxonomy" id="337641"/>
    <lineage>
        <taxon>Eukaryota</taxon>
        <taxon>Metazoa</taxon>
        <taxon>Chordata</taxon>
        <taxon>Craniata</taxon>
        <taxon>Vertebrata</taxon>
        <taxon>Euteleostomi</taxon>
        <taxon>Actinopterygii</taxon>
        <taxon>Neopterygii</taxon>
        <taxon>Teleostei</taxon>
        <taxon>Ostariophysi</taxon>
        <taxon>Siluriformes</taxon>
        <taxon>Bagridae</taxon>
        <taxon>Hemibagrus</taxon>
    </lineage>
</organism>
<keyword evidence="9" id="KW-0539">Nucleus</keyword>
<dbReference type="InterPro" id="IPR013087">
    <property type="entry name" value="Znf_C2H2_type"/>
</dbReference>
<evidence type="ECO:0000259" key="13">
    <source>
        <dbReference type="PROSITE" id="PS50157"/>
    </source>
</evidence>
<gene>
    <name evidence="14" type="ORF">KOW79_002236</name>
</gene>
<feature type="domain" description="C2H2-type" evidence="13">
    <location>
        <begin position="433"/>
        <end position="460"/>
    </location>
</feature>
<keyword evidence="2" id="KW-0479">Metal-binding</keyword>
<evidence type="ECO:0000256" key="12">
    <source>
        <dbReference type="SAM" id="MobiDB-lite"/>
    </source>
</evidence>
<dbReference type="SMART" id="SM00355">
    <property type="entry name" value="ZnF_C2H2"/>
    <property type="match status" value="6"/>
</dbReference>
<evidence type="ECO:0000256" key="7">
    <source>
        <dbReference type="ARBA" id="ARBA00023125"/>
    </source>
</evidence>
<dbReference type="GO" id="GO:0000978">
    <property type="term" value="F:RNA polymerase II cis-regulatory region sequence-specific DNA binding"/>
    <property type="evidence" value="ECO:0007669"/>
    <property type="project" value="TreeGrafter"/>
</dbReference>
<dbReference type="Pfam" id="PF00096">
    <property type="entry name" value="zf-C2H2"/>
    <property type="match status" value="4"/>
</dbReference>
<dbReference type="FunFam" id="3.30.160.60:FF:000646">
    <property type="entry name" value="Myeloid zinc finger 1"/>
    <property type="match status" value="1"/>
</dbReference>
<evidence type="ECO:0000256" key="1">
    <source>
        <dbReference type="ARBA" id="ARBA00004123"/>
    </source>
</evidence>
<dbReference type="FunFam" id="3.30.160.60:FF:001485">
    <property type="entry name" value="Krueppel-related zinc finger protein"/>
    <property type="match status" value="1"/>
</dbReference>
<dbReference type="PROSITE" id="PS00028">
    <property type="entry name" value="ZINC_FINGER_C2H2_1"/>
    <property type="match status" value="4"/>
</dbReference>
<sequence length="548" mass="61477">MSEIILTFQTQLSGVMETVFKAAIFEITRLVEDSFLEEMSRSREQVESLKKKLQWSESKGRRRCAECGNNKLSSEERREKSSPGQTGLENARILKQERSAEESWRSCGVEKAAEVSGMVESEPESSPVKAAEPVVQEDEKLDCMLKSEAVHSAAASQLKDEWKLGAEVTEGSDNSAHSKSYSEQELQQIQNDWSSGLDQAPEPEPEPEPDMDHIQGLLYRSRYNMEDLGSYSNQELDMGGMNGLADPSHRAAEVLGFGVLPGSLQTDLGTSEECRRQLKNKRGNKGSPSLHNASDTSDMDCLLINEEGYLQDVSGLTQAPGAPPGDSQGHQIYNRDAVNDSTDCFYSGEAFSQSLELNNGPAGILGENREDREHACTQCMITFPDQVSLKAHLNGHRHRNITNSFVCNQCGKKFPQACNLKVHQRVHQREGLHLCSHCGKGYTSFSDLRRHRCSQAGDKPYSCSLCGNKFSRLWNLKLHRRIHTQEKPHRCSMCDKSFTRADILKVHQRTHTGERPYSCRVCGLTFKRLDHLRSHQRKHGANLNNHQN</sequence>
<keyword evidence="5" id="KW-0862">Zinc</keyword>
<dbReference type="AlphaFoldDB" id="A0A9D3SW06"/>